<evidence type="ECO:0000256" key="7">
    <source>
        <dbReference type="SAM" id="MobiDB-lite"/>
    </source>
</evidence>
<feature type="domain" description="Reverse transcriptase RNase H-like" evidence="8">
    <location>
        <begin position="192"/>
        <end position="262"/>
    </location>
</feature>
<keyword evidence="3" id="KW-0540">Nuclease</keyword>
<reference evidence="9 10" key="1">
    <citation type="submission" date="2015-01" db="EMBL/GenBank/DDBJ databases">
        <title>Evolution of Trichinella species and genotypes.</title>
        <authorList>
            <person name="Korhonen P.K."/>
            <person name="Edoardo P."/>
            <person name="Giuseppe L.R."/>
            <person name="Gasser R.B."/>
        </authorList>
    </citation>
    <scope>NUCLEOTIDE SEQUENCE [LARGE SCALE GENOMIC DNA]</scope>
    <source>
        <strain evidence="9">ISS1980</strain>
    </source>
</reference>
<dbReference type="InterPro" id="IPR041373">
    <property type="entry name" value="RT_RNaseH"/>
</dbReference>
<evidence type="ECO:0000256" key="2">
    <source>
        <dbReference type="ARBA" id="ARBA00022695"/>
    </source>
</evidence>
<feature type="compositionally biased region" description="Polar residues" evidence="7">
    <location>
        <begin position="276"/>
        <end position="287"/>
    </location>
</feature>
<evidence type="ECO:0000256" key="1">
    <source>
        <dbReference type="ARBA" id="ARBA00022679"/>
    </source>
</evidence>
<sequence length="499" mass="56601">MDPTEWLEKLEDFLYTSDVSASNYGVDGRYPLSDATWRELYPVDTRRDNSLHKLKRSTATQSSMERRRLPEADQRRPRMVLKWMDAILLGEDDFGRMNLVKNRIETARARPIKQPLRRLLRGLSGPRYEEKGWPRAICVDYRKLNALMRIDDTLDLASGCWKAEVAKADRLKRVGLKIPPEKCQFLRRKVGCIVDVDVSEDAIVAVLSQETEAARQLVVACASHAPSQCATKKEVIALSWDVRCFRPFVYEYDFNVVHQHGQKHWNADVLSRSTFEQSEAGDTSSKGNVVIMPREAPDGSRTMKRLWAQRNRVTVNRRIVCRVCEIPNIGERSNFLVRQSDGRMQANSATYLPSAYPGDLERHLHLPDGRPSGPVKTLAKACQNCTQRAAPIKALRVAMQLYPVSYSLQRVCSRGALLTVILCCPIELGQHENAKTSTLIPLLLVFQAVDTDVVLAVERTAEMIDEFTTLRSSAEDSFKSFYKKAEEMAEIAEILMEAP</sequence>
<evidence type="ECO:0000313" key="9">
    <source>
        <dbReference type="EMBL" id="KRZ71947.1"/>
    </source>
</evidence>
<organism evidence="9 10">
    <name type="scientific">Trichinella papuae</name>
    <dbReference type="NCBI Taxonomy" id="268474"/>
    <lineage>
        <taxon>Eukaryota</taxon>
        <taxon>Metazoa</taxon>
        <taxon>Ecdysozoa</taxon>
        <taxon>Nematoda</taxon>
        <taxon>Enoplea</taxon>
        <taxon>Dorylaimia</taxon>
        <taxon>Trichinellida</taxon>
        <taxon>Trichinellidae</taxon>
        <taxon>Trichinella</taxon>
    </lineage>
</organism>
<accession>A0A0V1MJ99</accession>
<keyword evidence="4" id="KW-0255">Endonuclease</keyword>
<keyword evidence="2" id="KW-0548">Nucleotidyltransferase</keyword>
<feature type="region of interest" description="Disordered" evidence="7">
    <location>
        <begin position="276"/>
        <end position="295"/>
    </location>
</feature>
<evidence type="ECO:0000313" key="10">
    <source>
        <dbReference type="Proteomes" id="UP000054843"/>
    </source>
</evidence>
<proteinExistence type="predicted"/>
<dbReference type="GO" id="GO:0003964">
    <property type="term" value="F:RNA-directed DNA polymerase activity"/>
    <property type="evidence" value="ECO:0007669"/>
    <property type="project" value="UniProtKB-KW"/>
</dbReference>
<dbReference type="InterPro" id="IPR043502">
    <property type="entry name" value="DNA/RNA_pol_sf"/>
</dbReference>
<dbReference type="Pfam" id="PF17917">
    <property type="entry name" value="RT_RNaseH"/>
    <property type="match status" value="1"/>
</dbReference>
<keyword evidence="1" id="KW-0808">Transferase</keyword>
<gene>
    <name evidence="9" type="ORF">T10_12101</name>
</gene>
<dbReference type="EMBL" id="JYDO01000087">
    <property type="protein sequence ID" value="KRZ71947.1"/>
    <property type="molecule type" value="Genomic_DNA"/>
</dbReference>
<dbReference type="OrthoDB" id="10349804at2759"/>
<keyword evidence="6" id="KW-0695">RNA-directed DNA polymerase</keyword>
<dbReference type="GO" id="GO:0004519">
    <property type="term" value="F:endonuclease activity"/>
    <property type="evidence" value="ECO:0007669"/>
    <property type="project" value="UniProtKB-KW"/>
</dbReference>
<dbReference type="AlphaFoldDB" id="A0A0V1MJ99"/>
<dbReference type="EMBL" id="JYDO01000087">
    <property type="protein sequence ID" value="KRZ71948.1"/>
    <property type="molecule type" value="Genomic_DNA"/>
</dbReference>
<protein>
    <recommendedName>
        <fullName evidence="8">Reverse transcriptase RNase H-like domain-containing protein</fullName>
    </recommendedName>
</protein>
<evidence type="ECO:0000256" key="6">
    <source>
        <dbReference type="ARBA" id="ARBA00022918"/>
    </source>
</evidence>
<name>A0A0V1MJ99_9BILA</name>
<dbReference type="Proteomes" id="UP000054843">
    <property type="component" value="Unassembled WGS sequence"/>
</dbReference>
<dbReference type="SUPFAM" id="SSF56672">
    <property type="entry name" value="DNA/RNA polymerases"/>
    <property type="match status" value="1"/>
</dbReference>
<evidence type="ECO:0000256" key="3">
    <source>
        <dbReference type="ARBA" id="ARBA00022722"/>
    </source>
</evidence>
<evidence type="ECO:0000256" key="5">
    <source>
        <dbReference type="ARBA" id="ARBA00022801"/>
    </source>
</evidence>
<comment type="caution">
    <text evidence="9">The sequence shown here is derived from an EMBL/GenBank/DDBJ whole genome shotgun (WGS) entry which is preliminary data.</text>
</comment>
<keyword evidence="5" id="KW-0378">Hydrolase</keyword>
<evidence type="ECO:0000256" key="4">
    <source>
        <dbReference type="ARBA" id="ARBA00022759"/>
    </source>
</evidence>
<dbReference type="GO" id="GO:0016787">
    <property type="term" value="F:hydrolase activity"/>
    <property type="evidence" value="ECO:0007669"/>
    <property type="project" value="UniProtKB-KW"/>
</dbReference>
<feature type="region of interest" description="Disordered" evidence="7">
    <location>
        <begin position="51"/>
        <end position="71"/>
    </location>
</feature>
<evidence type="ECO:0000259" key="8">
    <source>
        <dbReference type="Pfam" id="PF17917"/>
    </source>
</evidence>
<keyword evidence="10" id="KW-1185">Reference proteome</keyword>